<dbReference type="InterPro" id="IPR013901">
    <property type="entry name" value="Anthrone_oxy"/>
</dbReference>
<dbReference type="EMBL" id="SWKU01000041">
    <property type="protein sequence ID" value="KAF2994356.1"/>
    <property type="molecule type" value="Genomic_DNA"/>
</dbReference>
<evidence type="ECO:0000256" key="5">
    <source>
        <dbReference type="ARBA" id="ARBA00034313"/>
    </source>
</evidence>
<keyword evidence="2 6" id="KW-0812">Transmembrane</keyword>
<dbReference type="AlphaFoldDB" id="A0A9P4W6B9"/>
<gene>
    <name evidence="7" type="ORF">E8E13_000980</name>
</gene>
<feature type="transmembrane region" description="Helical" evidence="6">
    <location>
        <begin position="93"/>
        <end position="113"/>
    </location>
</feature>
<comment type="similarity">
    <text evidence="5">Belongs to the anthrone oxygenase family.</text>
</comment>
<keyword evidence="4 6" id="KW-0472">Membrane</keyword>
<evidence type="ECO:0000256" key="6">
    <source>
        <dbReference type="SAM" id="Phobius"/>
    </source>
</evidence>
<accession>A0A9P4W6B9</accession>
<evidence type="ECO:0008006" key="9">
    <source>
        <dbReference type="Google" id="ProtNLM"/>
    </source>
</evidence>
<dbReference type="Pfam" id="PF08592">
    <property type="entry name" value="Anthrone_oxy"/>
    <property type="match status" value="1"/>
</dbReference>
<evidence type="ECO:0000256" key="2">
    <source>
        <dbReference type="ARBA" id="ARBA00022692"/>
    </source>
</evidence>
<dbReference type="PANTHER" id="PTHR35042:SF1">
    <property type="entry name" value="DUF1772-DOMAIN-CONTAINING PROTEIN"/>
    <property type="match status" value="1"/>
</dbReference>
<evidence type="ECO:0000313" key="7">
    <source>
        <dbReference type="EMBL" id="KAF2994356.1"/>
    </source>
</evidence>
<name>A0A9P4W6B9_CURKU</name>
<evidence type="ECO:0000256" key="4">
    <source>
        <dbReference type="ARBA" id="ARBA00023136"/>
    </source>
</evidence>
<dbReference type="OrthoDB" id="5954308at2759"/>
<proteinExistence type="inferred from homology"/>
<dbReference type="PANTHER" id="PTHR35042">
    <property type="entry name" value="ANTHRONE OXYGENASE ENCC"/>
    <property type="match status" value="1"/>
</dbReference>
<comment type="caution">
    <text evidence="7">The sequence shown here is derived from an EMBL/GenBank/DDBJ whole genome shotgun (WGS) entry which is preliminary data.</text>
</comment>
<keyword evidence="3 6" id="KW-1133">Transmembrane helix</keyword>
<reference evidence="7" key="1">
    <citation type="submission" date="2019-04" db="EMBL/GenBank/DDBJ databases">
        <title>Sequencing of skin fungus with MAO and IRED activity.</title>
        <authorList>
            <person name="Marsaioli A.J."/>
            <person name="Bonatto J.M.C."/>
            <person name="Reis Junior O."/>
        </authorList>
    </citation>
    <scope>NUCLEOTIDE SEQUENCE</scope>
    <source>
        <strain evidence="7">30M1</strain>
    </source>
</reference>
<comment type="subcellular location">
    <subcellularLocation>
        <location evidence="1">Membrane</location>
        <topology evidence="1">Multi-pass membrane protein</topology>
    </subcellularLocation>
</comment>
<organism evidence="7 8">
    <name type="scientific">Curvularia kusanoi</name>
    <name type="common">Cochliobolus kusanoi</name>
    <dbReference type="NCBI Taxonomy" id="90978"/>
    <lineage>
        <taxon>Eukaryota</taxon>
        <taxon>Fungi</taxon>
        <taxon>Dikarya</taxon>
        <taxon>Ascomycota</taxon>
        <taxon>Pezizomycotina</taxon>
        <taxon>Dothideomycetes</taxon>
        <taxon>Pleosporomycetidae</taxon>
        <taxon>Pleosporales</taxon>
        <taxon>Pleosporineae</taxon>
        <taxon>Pleosporaceae</taxon>
        <taxon>Curvularia</taxon>
    </lineage>
</organism>
<evidence type="ECO:0000313" key="8">
    <source>
        <dbReference type="Proteomes" id="UP000801428"/>
    </source>
</evidence>
<dbReference type="GO" id="GO:0016020">
    <property type="term" value="C:membrane"/>
    <property type="evidence" value="ECO:0007669"/>
    <property type="project" value="UniProtKB-SubCell"/>
</dbReference>
<evidence type="ECO:0000256" key="1">
    <source>
        <dbReference type="ARBA" id="ARBA00004141"/>
    </source>
</evidence>
<protein>
    <recommendedName>
        <fullName evidence="9">DUF1772-domain-containing protein</fullName>
    </recommendedName>
</protein>
<sequence>MPFLSPRNPAPSVLIAQAIGITASGYMLGQNASLSLAALPALMQAPSPLLARQWWTLLNASGNIARPLGLISGLALTYATYHTHPRGGLAFRLNLVATLVLQAVIPITLVWLLPLNKKIEERMGELNRVDPKALEVRGEREVLGIQGEGESTHALVDWWGVLNLGRAVPIAVGFGCAVAGAVVG</sequence>
<dbReference type="Proteomes" id="UP000801428">
    <property type="component" value="Unassembled WGS sequence"/>
</dbReference>
<evidence type="ECO:0000256" key="3">
    <source>
        <dbReference type="ARBA" id="ARBA00022989"/>
    </source>
</evidence>
<keyword evidence="8" id="KW-1185">Reference proteome</keyword>